<protein>
    <submittedName>
        <fullName evidence="5">Methyltransferase domain-containing protein</fullName>
    </submittedName>
</protein>
<dbReference type="PANTHER" id="PTHR44942:SF4">
    <property type="entry name" value="METHYLTRANSFERASE TYPE 11 DOMAIN-CONTAINING PROTEIN"/>
    <property type="match status" value="1"/>
</dbReference>
<dbReference type="GO" id="GO:0032259">
    <property type="term" value="P:methylation"/>
    <property type="evidence" value="ECO:0007669"/>
    <property type="project" value="UniProtKB-KW"/>
</dbReference>
<evidence type="ECO:0000256" key="2">
    <source>
        <dbReference type="ARBA" id="ARBA00022603"/>
    </source>
</evidence>
<keyword evidence="6" id="KW-1185">Reference proteome</keyword>
<dbReference type="InterPro" id="IPR013216">
    <property type="entry name" value="Methyltransf_11"/>
</dbReference>
<evidence type="ECO:0000313" key="5">
    <source>
        <dbReference type="EMBL" id="SER27968.1"/>
    </source>
</evidence>
<reference evidence="6" key="1">
    <citation type="submission" date="2016-10" db="EMBL/GenBank/DDBJ databases">
        <authorList>
            <person name="Varghese N."/>
            <person name="Submissions S."/>
        </authorList>
    </citation>
    <scope>NUCLEOTIDE SEQUENCE [LARGE SCALE GENOMIC DNA]</scope>
    <source>
        <strain evidence="6">DSM 44260</strain>
    </source>
</reference>
<dbReference type="Proteomes" id="UP000199051">
    <property type="component" value="Unassembled WGS sequence"/>
</dbReference>
<dbReference type="STRING" id="155974.SAMN04487818_102373"/>
<dbReference type="EMBL" id="FOGI01000002">
    <property type="protein sequence ID" value="SER27968.1"/>
    <property type="molecule type" value="Genomic_DNA"/>
</dbReference>
<proteinExistence type="inferred from homology"/>
<comment type="similarity">
    <text evidence="1">Belongs to the methyltransferase superfamily.</text>
</comment>
<keyword evidence="2 5" id="KW-0489">Methyltransferase</keyword>
<evidence type="ECO:0000256" key="1">
    <source>
        <dbReference type="ARBA" id="ARBA00008361"/>
    </source>
</evidence>
<sequence length="262" mass="28370">MGCVTKVPHEARQVAESFGANAERYDRTRPLYPDALIDRIVTASPGHAVLDVGCGTGIAARQFQAAGCAVLGVEPDRRMAELARRGGVAVEVATFEEWDAADREFDAVVAGTAWHWVDPVAGAVKARRLLRPGGVLAAFWHVFIPPPEVSRAFVAACEDVMPGSPFILPPTASPHDAYRAMATKTTEGILAAGGFTAPEQWTFDWERTYTRDEWLDQIPTQGVLNLLPPDKLAHILTTVGNAIDDEFRMPYTATAVTTTRTG</sequence>
<dbReference type="PANTHER" id="PTHR44942">
    <property type="entry name" value="METHYLTRANSF_11 DOMAIN-CONTAINING PROTEIN"/>
    <property type="match status" value="1"/>
</dbReference>
<dbReference type="CDD" id="cd02440">
    <property type="entry name" value="AdoMet_MTases"/>
    <property type="match status" value="1"/>
</dbReference>
<evidence type="ECO:0000313" key="6">
    <source>
        <dbReference type="Proteomes" id="UP000199051"/>
    </source>
</evidence>
<gene>
    <name evidence="5" type="ORF">SAMN04487818_102373</name>
</gene>
<dbReference type="Gene3D" id="3.40.50.150">
    <property type="entry name" value="Vaccinia Virus protein VP39"/>
    <property type="match status" value="1"/>
</dbReference>
<dbReference type="SUPFAM" id="SSF53335">
    <property type="entry name" value="S-adenosyl-L-methionine-dependent methyltransferases"/>
    <property type="match status" value="1"/>
</dbReference>
<keyword evidence="3 5" id="KW-0808">Transferase</keyword>
<dbReference type="InterPro" id="IPR029063">
    <property type="entry name" value="SAM-dependent_MTases_sf"/>
</dbReference>
<feature type="domain" description="Methyltransferase type 11" evidence="4">
    <location>
        <begin position="50"/>
        <end position="137"/>
    </location>
</feature>
<dbReference type="Pfam" id="PF08241">
    <property type="entry name" value="Methyltransf_11"/>
    <property type="match status" value="1"/>
</dbReference>
<dbReference type="GO" id="GO:0008757">
    <property type="term" value="F:S-adenosylmethionine-dependent methyltransferase activity"/>
    <property type="evidence" value="ECO:0007669"/>
    <property type="project" value="InterPro"/>
</dbReference>
<dbReference type="InterPro" id="IPR051052">
    <property type="entry name" value="Diverse_substrate_MTase"/>
</dbReference>
<name>A0A1H9MWB7_9PSEU</name>
<organism evidence="5 6">
    <name type="scientific">Actinokineospora terrae</name>
    <dbReference type="NCBI Taxonomy" id="155974"/>
    <lineage>
        <taxon>Bacteria</taxon>
        <taxon>Bacillati</taxon>
        <taxon>Actinomycetota</taxon>
        <taxon>Actinomycetes</taxon>
        <taxon>Pseudonocardiales</taxon>
        <taxon>Pseudonocardiaceae</taxon>
        <taxon>Actinokineospora</taxon>
    </lineage>
</organism>
<evidence type="ECO:0000256" key="3">
    <source>
        <dbReference type="ARBA" id="ARBA00022679"/>
    </source>
</evidence>
<evidence type="ECO:0000259" key="4">
    <source>
        <dbReference type="Pfam" id="PF08241"/>
    </source>
</evidence>
<dbReference type="AlphaFoldDB" id="A0A1H9MWB7"/>
<accession>A0A1H9MWB7</accession>